<keyword evidence="6" id="KW-1185">Reference proteome</keyword>
<dbReference type="OrthoDB" id="9798929at2"/>
<comment type="caution">
    <text evidence="5">The sequence shown here is derived from an EMBL/GenBank/DDBJ whole genome shotgun (WGS) entry which is preliminary data.</text>
</comment>
<evidence type="ECO:0000313" key="6">
    <source>
        <dbReference type="Proteomes" id="UP000279994"/>
    </source>
</evidence>
<dbReference type="PANTHER" id="PTHR30408">
    <property type="entry name" value="TYPE-1 RESTRICTION ENZYME ECOKI SPECIFICITY PROTEIN"/>
    <property type="match status" value="1"/>
</dbReference>
<dbReference type="InterPro" id="IPR000055">
    <property type="entry name" value="Restrct_endonuc_typeI_TRD"/>
</dbReference>
<dbReference type="AlphaFoldDB" id="A0A3N0GLG4"/>
<dbReference type="GO" id="GO:0004519">
    <property type="term" value="F:endonuclease activity"/>
    <property type="evidence" value="ECO:0007669"/>
    <property type="project" value="UniProtKB-KW"/>
</dbReference>
<proteinExistence type="inferred from homology"/>
<keyword evidence="5" id="KW-0255">Endonuclease</keyword>
<feature type="domain" description="Type I restriction modification DNA specificity" evidence="4">
    <location>
        <begin position="48"/>
        <end position="187"/>
    </location>
</feature>
<dbReference type="EMBL" id="RJSF01000043">
    <property type="protein sequence ID" value="RNM13012.1"/>
    <property type="molecule type" value="Genomic_DNA"/>
</dbReference>
<organism evidence="5 6">
    <name type="scientific">Nocardioides pocheonensis</name>
    <dbReference type="NCBI Taxonomy" id="661485"/>
    <lineage>
        <taxon>Bacteria</taxon>
        <taxon>Bacillati</taxon>
        <taxon>Actinomycetota</taxon>
        <taxon>Actinomycetes</taxon>
        <taxon>Propionibacteriales</taxon>
        <taxon>Nocardioidaceae</taxon>
        <taxon>Nocardioides</taxon>
    </lineage>
</organism>
<name>A0A3N0GLG4_9ACTN</name>
<evidence type="ECO:0000256" key="3">
    <source>
        <dbReference type="ARBA" id="ARBA00023125"/>
    </source>
</evidence>
<dbReference type="GO" id="GO:0009307">
    <property type="term" value="P:DNA restriction-modification system"/>
    <property type="evidence" value="ECO:0007669"/>
    <property type="project" value="UniProtKB-KW"/>
</dbReference>
<comment type="similarity">
    <text evidence="1">Belongs to the type-I restriction system S methylase family.</text>
</comment>
<dbReference type="Pfam" id="PF01420">
    <property type="entry name" value="Methylase_S"/>
    <property type="match status" value="1"/>
</dbReference>
<dbReference type="GO" id="GO:0003677">
    <property type="term" value="F:DNA binding"/>
    <property type="evidence" value="ECO:0007669"/>
    <property type="project" value="UniProtKB-KW"/>
</dbReference>
<keyword evidence="5" id="KW-0540">Nuclease</keyword>
<evidence type="ECO:0000256" key="1">
    <source>
        <dbReference type="ARBA" id="ARBA00010923"/>
    </source>
</evidence>
<dbReference type="CDD" id="cd17267">
    <property type="entry name" value="RMtype1_S_EcoAO83I-TRD1-CR1_like"/>
    <property type="match status" value="1"/>
</dbReference>
<dbReference type="PANTHER" id="PTHR30408:SF13">
    <property type="entry name" value="TYPE I RESTRICTION ENZYME HINDI SPECIFICITY SUBUNIT"/>
    <property type="match status" value="1"/>
</dbReference>
<dbReference type="SUPFAM" id="SSF116734">
    <property type="entry name" value="DNA methylase specificity domain"/>
    <property type="match status" value="2"/>
</dbReference>
<sequence>MPSSTEGASLKYRSARGLKVSMSTRTLTGGDVARGLGGRSRVSWPLQRSSDLFELRYGKALVASSRRPGRVPVFGTNGQTGTHDTPLFAGPGVIVGRKGAGHLGVHWTDEDYWVIDTAYSLVPSADIDLKFAYYLVNYVGLNHLKHGTSNPSLTREAFGAQYFPVPPLEEQRAIAATLDALDLKIQSNGRSALLLDGLVSLHFQSLLARVTPTYQPLGELATITKGVSYKSAHLQESRTSLVTLKSFDRTGGYKPDGLKPYTGQYKPKQVIAPGELVVAQTDLTQGAEVVGRAVRVPAAPSADVLVASLDLAIVRPSGGIANEYLLGVLTDERFRQHCRSRTTGTTVLHLASDAIPAYVAPVVTSDAQSQYAALVRPLLARLDSLEHENVALAKLRDALLPELLSGRVRISKAAA</sequence>
<dbReference type="Gene3D" id="3.90.220.20">
    <property type="entry name" value="DNA methylase specificity domains"/>
    <property type="match status" value="2"/>
</dbReference>
<dbReference type="InterPro" id="IPR052021">
    <property type="entry name" value="Type-I_RS_S_subunit"/>
</dbReference>
<keyword evidence="5" id="KW-0378">Hydrolase</keyword>
<dbReference type="InterPro" id="IPR044946">
    <property type="entry name" value="Restrct_endonuc_typeI_TRD_sf"/>
</dbReference>
<keyword evidence="2" id="KW-0680">Restriction system</keyword>
<evidence type="ECO:0000313" key="5">
    <source>
        <dbReference type="EMBL" id="RNM13012.1"/>
    </source>
</evidence>
<protein>
    <submittedName>
        <fullName evidence="5">Restriction endonuclease subunit S</fullName>
    </submittedName>
</protein>
<evidence type="ECO:0000256" key="2">
    <source>
        <dbReference type="ARBA" id="ARBA00022747"/>
    </source>
</evidence>
<dbReference type="Proteomes" id="UP000279994">
    <property type="component" value="Unassembled WGS sequence"/>
</dbReference>
<evidence type="ECO:0000259" key="4">
    <source>
        <dbReference type="Pfam" id="PF01420"/>
    </source>
</evidence>
<keyword evidence="3" id="KW-0238">DNA-binding</keyword>
<gene>
    <name evidence="5" type="ORF">EFL26_16405</name>
</gene>
<accession>A0A3N0GLG4</accession>
<reference evidence="5 6" key="1">
    <citation type="submission" date="2018-11" db="EMBL/GenBank/DDBJ databases">
        <authorList>
            <person name="Li F."/>
        </authorList>
    </citation>
    <scope>NUCLEOTIDE SEQUENCE [LARGE SCALE GENOMIC DNA]</scope>
    <source>
        <strain evidence="5 6">Gsoil 818</strain>
    </source>
</reference>